<protein>
    <submittedName>
        <fullName evidence="1">Uncharacterized protein</fullName>
    </submittedName>
</protein>
<name>N1PV47_DOTSN</name>
<reference evidence="2" key="1">
    <citation type="journal article" date="2012" name="PLoS Genet.">
        <title>The genomes of the fungal plant pathogens Cladosporium fulvum and Dothistroma septosporum reveal adaptation to different hosts and lifestyles but also signatures of common ancestry.</title>
        <authorList>
            <person name="de Wit P.J.G.M."/>
            <person name="van der Burgt A."/>
            <person name="Oekmen B."/>
            <person name="Stergiopoulos I."/>
            <person name="Abd-Elsalam K.A."/>
            <person name="Aerts A.L."/>
            <person name="Bahkali A.H."/>
            <person name="Beenen H.G."/>
            <person name="Chettri P."/>
            <person name="Cox M.P."/>
            <person name="Datema E."/>
            <person name="de Vries R.P."/>
            <person name="Dhillon B."/>
            <person name="Ganley A.R."/>
            <person name="Griffiths S.A."/>
            <person name="Guo Y."/>
            <person name="Hamelin R.C."/>
            <person name="Henrissat B."/>
            <person name="Kabir M.S."/>
            <person name="Jashni M.K."/>
            <person name="Kema G."/>
            <person name="Klaubauf S."/>
            <person name="Lapidus A."/>
            <person name="Levasseur A."/>
            <person name="Lindquist E."/>
            <person name="Mehrabi R."/>
            <person name="Ohm R.A."/>
            <person name="Owen T.J."/>
            <person name="Salamov A."/>
            <person name="Schwelm A."/>
            <person name="Schijlen E."/>
            <person name="Sun H."/>
            <person name="van den Burg H.A."/>
            <person name="van Ham R.C.H.J."/>
            <person name="Zhang S."/>
            <person name="Goodwin S.B."/>
            <person name="Grigoriev I.V."/>
            <person name="Collemare J."/>
            <person name="Bradshaw R.E."/>
        </authorList>
    </citation>
    <scope>NUCLEOTIDE SEQUENCE [LARGE SCALE GENOMIC DNA]</scope>
    <source>
        <strain evidence="2">NZE10 / CBS 128990</strain>
    </source>
</reference>
<evidence type="ECO:0000313" key="2">
    <source>
        <dbReference type="Proteomes" id="UP000016933"/>
    </source>
</evidence>
<dbReference type="Proteomes" id="UP000016933">
    <property type="component" value="Unassembled WGS sequence"/>
</dbReference>
<reference evidence="1 2" key="2">
    <citation type="journal article" date="2012" name="PLoS Pathog.">
        <title>Diverse lifestyles and strategies of plant pathogenesis encoded in the genomes of eighteen Dothideomycetes fungi.</title>
        <authorList>
            <person name="Ohm R.A."/>
            <person name="Feau N."/>
            <person name="Henrissat B."/>
            <person name="Schoch C.L."/>
            <person name="Horwitz B.A."/>
            <person name="Barry K.W."/>
            <person name="Condon B.J."/>
            <person name="Copeland A.C."/>
            <person name="Dhillon B."/>
            <person name="Glaser F."/>
            <person name="Hesse C.N."/>
            <person name="Kosti I."/>
            <person name="LaButti K."/>
            <person name="Lindquist E.A."/>
            <person name="Lucas S."/>
            <person name="Salamov A.A."/>
            <person name="Bradshaw R.E."/>
            <person name="Ciuffetti L."/>
            <person name="Hamelin R.C."/>
            <person name="Kema G.H.J."/>
            <person name="Lawrence C."/>
            <person name="Scott J.A."/>
            <person name="Spatafora J.W."/>
            <person name="Turgeon B.G."/>
            <person name="de Wit P.J.G.M."/>
            <person name="Zhong S."/>
            <person name="Goodwin S.B."/>
            <person name="Grigoriev I.V."/>
        </authorList>
    </citation>
    <scope>NUCLEOTIDE SEQUENCE [LARGE SCALE GENOMIC DNA]</scope>
    <source>
        <strain evidence="2">NZE10 / CBS 128990</strain>
    </source>
</reference>
<sequence>MTAYMAALSTISAIDPSAVQHMSLRRCATDAERRISMTAAGRAVIGCRQRFCIIVRDIGRRPPLHEHLQHIHEKPPVCCRSWLIFRYDAVLVLLVPRSCLADPTGGRLRLSACAGRWPLPRMGEKGKEGILHDQKEGTECKNQGSAQSHVAAVRNSPCRPSLTSHPYLICCLFRQKQ</sequence>
<keyword evidence="2" id="KW-1185">Reference proteome</keyword>
<organism evidence="1 2">
    <name type="scientific">Dothistroma septosporum (strain NZE10 / CBS 128990)</name>
    <name type="common">Red band needle blight fungus</name>
    <name type="synonym">Mycosphaerella pini</name>
    <dbReference type="NCBI Taxonomy" id="675120"/>
    <lineage>
        <taxon>Eukaryota</taxon>
        <taxon>Fungi</taxon>
        <taxon>Dikarya</taxon>
        <taxon>Ascomycota</taxon>
        <taxon>Pezizomycotina</taxon>
        <taxon>Dothideomycetes</taxon>
        <taxon>Dothideomycetidae</taxon>
        <taxon>Mycosphaerellales</taxon>
        <taxon>Mycosphaerellaceae</taxon>
        <taxon>Dothistroma</taxon>
    </lineage>
</organism>
<accession>N1PV47</accession>
<dbReference type="HOGENOM" id="CLU_1517820_0_0_1"/>
<gene>
    <name evidence="1" type="ORF">DOTSEDRAFT_69323</name>
</gene>
<dbReference type="AlphaFoldDB" id="N1PV47"/>
<proteinExistence type="predicted"/>
<evidence type="ECO:0000313" key="1">
    <source>
        <dbReference type="EMBL" id="EME47351.1"/>
    </source>
</evidence>
<dbReference type="EMBL" id="KB446536">
    <property type="protein sequence ID" value="EME47351.1"/>
    <property type="molecule type" value="Genomic_DNA"/>
</dbReference>